<dbReference type="PROSITE" id="PS50294">
    <property type="entry name" value="WD_REPEATS_REGION"/>
    <property type="match status" value="1"/>
</dbReference>
<feature type="region of interest" description="Disordered" evidence="6">
    <location>
        <begin position="1"/>
        <end position="90"/>
    </location>
</feature>
<comment type="caution">
    <text evidence="7">The sequence shown here is derived from an EMBL/GenBank/DDBJ whole genome shotgun (WGS) entry which is preliminary data.</text>
</comment>
<dbReference type="InterPro" id="IPR001680">
    <property type="entry name" value="WD40_rpt"/>
</dbReference>
<keyword evidence="4" id="KW-0539">Nucleus</keyword>
<dbReference type="Gene3D" id="2.130.10.10">
    <property type="entry name" value="YVTN repeat-like/Quinoprotein amine dehydrogenase"/>
    <property type="match status" value="1"/>
</dbReference>
<dbReference type="InterPro" id="IPR019775">
    <property type="entry name" value="WD40_repeat_CS"/>
</dbReference>
<dbReference type="InterPro" id="IPR039241">
    <property type="entry name" value="Rrp9-like"/>
</dbReference>
<organism evidence="7 8">
    <name type="scientific">Papiliotrema laurentii</name>
    <name type="common">Cryptococcus laurentii</name>
    <dbReference type="NCBI Taxonomy" id="5418"/>
    <lineage>
        <taxon>Eukaryota</taxon>
        <taxon>Fungi</taxon>
        <taxon>Dikarya</taxon>
        <taxon>Basidiomycota</taxon>
        <taxon>Agaricomycotina</taxon>
        <taxon>Tremellomycetes</taxon>
        <taxon>Tremellales</taxon>
        <taxon>Rhynchogastremaceae</taxon>
        <taxon>Papiliotrema</taxon>
    </lineage>
</organism>
<dbReference type="SUPFAM" id="SSF50978">
    <property type="entry name" value="WD40 repeat-like"/>
    <property type="match status" value="1"/>
</dbReference>
<evidence type="ECO:0000313" key="8">
    <source>
        <dbReference type="Proteomes" id="UP001182556"/>
    </source>
</evidence>
<keyword evidence="8" id="KW-1185">Reference proteome</keyword>
<feature type="repeat" description="WD" evidence="5">
    <location>
        <begin position="304"/>
        <end position="345"/>
    </location>
</feature>
<dbReference type="InterPro" id="IPR015943">
    <property type="entry name" value="WD40/YVTN_repeat-like_dom_sf"/>
</dbReference>
<dbReference type="AlphaFoldDB" id="A0AAD9CTM9"/>
<dbReference type="PANTHER" id="PTHR19865:SF0">
    <property type="entry name" value="U3 SMALL NUCLEOLAR RNA-INTERACTING PROTEIN 2"/>
    <property type="match status" value="1"/>
</dbReference>
<evidence type="ECO:0000256" key="1">
    <source>
        <dbReference type="ARBA" id="ARBA00004123"/>
    </source>
</evidence>
<dbReference type="SMART" id="SM00320">
    <property type="entry name" value="WD40"/>
    <property type="match status" value="5"/>
</dbReference>
<evidence type="ECO:0000313" key="7">
    <source>
        <dbReference type="EMBL" id="KAK1921799.1"/>
    </source>
</evidence>
<dbReference type="Pfam" id="PF00400">
    <property type="entry name" value="WD40"/>
    <property type="match status" value="3"/>
</dbReference>
<evidence type="ECO:0000256" key="6">
    <source>
        <dbReference type="SAM" id="MobiDB-lite"/>
    </source>
</evidence>
<dbReference type="PANTHER" id="PTHR19865">
    <property type="entry name" value="U3 SMALL NUCLEOLAR RNA INTERACTING PROTEIN 2"/>
    <property type="match status" value="1"/>
</dbReference>
<dbReference type="Proteomes" id="UP001182556">
    <property type="component" value="Unassembled WGS sequence"/>
</dbReference>
<gene>
    <name evidence="7" type="ORF">DB88DRAFT_499239</name>
</gene>
<dbReference type="InterPro" id="IPR036322">
    <property type="entry name" value="WD40_repeat_dom_sf"/>
</dbReference>
<feature type="repeat" description="WD" evidence="5">
    <location>
        <begin position="215"/>
        <end position="249"/>
    </location>
</feature>
<evidence type="ECO:0000256" key="4">
    <source>
        <dbReference type="ARBA" id="ARBA00023242"/>
    </source>
</evidence>
<dbReference type="PROSITE" id="PS00678">
    <property type="entry name" value="WD_REPEATS_1"/>
    <property type="match status" value="1"/>
</dbReference>
<keyword evidence="3" id="KW-0677">Repeat</keyword>
<evidence type="ECO:0000256" key="3">
    <source>
        <dbReference type="ARBA" id="ARBA00022737"/>
    </source>
</evidence>
<comment type="subcellular location">
    <subcellularLocation>
        <location evidence="1">Nucleus</location>
    </subcellularLocation>
</comment>
<reference evidence="7" key="1">
    <citation type="submission" date="2023-02" db="EMBL/GenBank/DDBJ databases">
        <title>Identification and recombinant expression of a fungal hydrolase from Papiliotrema laurentii that hydrolyzes apple cutin and clears colloidal polyester polyurethane.</title>
        <authorList>
            <consortium name="DOE Joint Genome Institute"/>
            <person name="Roman V.A."/>
            <person name="Bojanowski C."/>
            <person name="Crable B.R."/>
            <person name="Wagner D.N."/>
            <person name="Hung C.S."/>
            <person name="Nadeau L.J."/>
            <person name="Schratz L."/>
            <person name="Haridas S."/>
            <person name="Pangilinan J."/>
            <person name="Lipzen A."/>
            <person name="Na H."/>
            <person name="Yan M."/>
            <person name="Ng V."/>
            <person name="Grigoriev I.V."/>
            <person name="Spatafora J.W."/>
            <person name="Barlow D."/>
            <person name="Biffinger J."/>
            <person name="Kelley-Loughnane N."/>
            <person name="Varaljay V.A."/>
            <person name="Crookes-Goodson W.J."/>
        </authorList>
    </citation>
    <scope>NUCLEOTIDE SEQUENCE</scope>
    <source>
        <strain evidence="7">5307AH</strain>
    </source>
</reference>
<name>A0AAD9CTM9_PAPLA</name>
<keyword evidence="2 5" id="KW-0853">WD repeat</keyword>
<feature type="compositionally biased region" description="Basic and acidic residues" evidence="6">
    <location>
        <begin position="68"/>
        <end position="77"/>
    </location>
</feature>
<dbReference type="FunFam" id="2.130.10.10:FF:000899">
    <property type="entry name" value="Chromosome 15, whole genome shotgun sequence"/>
    <property type="match status" value="1"/>
</dbReference>
<feature type="compositionally biased region" description="Gly residues" evidence="6">
    <location>
        <begin position="22"/>
        <end position="41"/>
    </location>
</feature>
<evidence type="ECO:0000256" key="5">
    <source>
        <dbReference type="PROSITE-ProRule" id="PRU00221"/>
    </source>
</evidence>
<dbReference type="GO" id="GO:0034511">
    <property type="term" value="F:U3 snoRNA binding"/>
    <property type="evidence" value="ECO:0007669"/>
    <property type="project" value="InterPro"/>
</dbReference>
<dbReference type="GO" id="GO:0032040">
    <property type="term" value="C:small-subunit processome"/>
    <property type="evidence" value="ECO:0007669"/>
    <property type="project" value="TreeGrafter"/>
</dbReference>
<evidence type="ECO:0000256" key="2">
    <source>
        <dbReference type="ARBA" id="ARBA00022574"/>
    </source>
</evidence>
<dbReference type="EMBL" id="JAODAN010000010">
    <property type="protein sequence ID" value="KAK1921799.1"/>
    <property type="molecule type" value="Genomic_DNA"/>
</dbReference>
<dbReference type="PROSITE" id="PS50082">
    <property type="entry name" value="WD_REPEATS_2"/>
    <property type="match status" value="2"/>
</dbReference>
<accession>A0AAD9CTM9</accession>
<proteinExistence type="predicted"/>
<sequence>MGDSFFVSDKKRKRPARAGPSSGRGRGRGGGGRGGGGGGGSRQPRRDDRDDDVSDASSDAGGGDFDTMDFRAGREEIPLSDGEAVDENETAAEKRVRLAKGYLAKVREDLEAAQNEDDFDAAEIDRELIASRLQKDVAETQGRIHTFLGSTIATTKSRLISTPSQAPTSVALSPSSLFLATKRGTIVRYALPSLSKVGKPFGQAQLAGPKAKGADNGHKGEILCIAASYDGKYLASGGRDKIVGVWNVEGDEPKWITGMRGHKDAITAISLPPLDNPSYHILTASLSRHLALASLSTLSVIDTFFGHQDAITDVSALKPSAAVTAGSRDRTCRWWKVEEEMQLVFRGGGRTFENFKGIAPEPRKERLGGGWEVEKEEEAEKRRELEKRGKGKGREFVEGSIDCVCMLDDQHFVSGGDSGSISLWNTGKKKPIFTLPLAHGIVDLTEDSEIKGARWITSLAALRGTDLFASGSWDGQIKLWALSPNMRSFTPASVSSIPVSGFINSLEFISLPAGQIDSSSWRQHDLSDEIDEPADNEPTKSSKQEIVLAAAVSQEPRLGRWMRQKQGVKNGALLVHFALHE</sequence>
<protein>
    <submittedName>
        <fullName evidence="7">WD40-repeat-containing domain protein</fullName>
    </submittedName>
</protein>